<dbReference type="EMBL" id="PIUK01000067">
    <property type="protein sequence ID" value="MBY6276245.1"/>
    <property type="molecule type" value="Genomic_DNA"/>
</dbReference>
<gene>
    <name evidence="3" type="ORF">CWE10_08485</name>
</gene>
<dbReference type="PROSITE" id="PS51257">
    <property type="entry name" value="PROKAR_LIPOPROTEIN"/>
    <property type="match status" value="1"/>
</dbReference>
<protein>
    <recommendedName>
        <fullName evidence="5">Lipoprotein</fullName>
    </recommendedName>
</protein>
<evidence type="ECO:0000256" key="2">
    <source>
        <dbReference type="SAM" id="SignalP"/>
    </source>
</evidence>
<evidence type="ECO:0000313" key="4">
    <source>
        <dbReference type="Proteomes" id="UP000732377"/>
    </source>
</evidence>
<name>A0A953LE85_SYMTR</name>
<dbReference type="AlphaFoldDB" id="A0A953LE85"/>
<feature type="signal peptide" evidence="2">
    <location>
        <begin position="1"/>
        <end position="19"/>
    </location>
</feature>
<dbReference type="RefSeq" id="WP_273379245.1">
    <property type="nucleotide sequence ID" value="NZ_PIUK01000067.1"/>
</dbReference>
<evidence type="ECO:0000313" key="3">
    <source>
        <dbReference type="EMBL" id="MBY6276245.1"/>
    </source>
</evidence>
<keyword evidence="2" id="KW-0732">Signal</keyword>
<sequence>MKPHRFGRAALLLAGLVLAGCGRSGPSEAPNPDGIDPAAPVAAGHAALPLPGEPTPLTGRALSGLYASPPSADTLEALSTAPVSPDGLFRAVLHGDELWVTRIDGAWLWQVTPPPVGTPSPADAGSGAQPGAGGPDASPDSGSPPGAGIATAAQAGADGADVRPLAPIQWTPRSTLLFRDTAQRWLEADPETALVTPLSAFLTGATSLIPSPDGSQVLFYKENRLYTARWDGSQPQFVGESVVGHWDSAGRLVVTERPADTVNPD</sequence>
<evidence type="ECO:0008006" key="5">
    <source>
        <dbReference type="Google" id="ProtNLM"/>
    </source>
</evidence>
<feature type="compositionally biased region" description="Low complexity" evidence="1">
    <location>
        <begin position="135"/>
        <end position="158"/>
    </location>
</feature>
<dbReference type="SUPFAM" id="SSF69304">
    <property type="entry name" value="Tricorn protease N-terminal domain"/>
    <property type="match status" value="1"/>
</dbReference>
<dbReference type="Proteomes" id="UP000732377">
    <property type="component" value="Unassembled WGS sequence"/>
</dbReference>
<feature type="chain" id="PRO_5038548556" description="Lipoprotein" evidence="2">
    <location>
        <begin position="20"/>
        <end position="265"/>
    </location>
</feature>
<comment type="caution">
    <text evidence="3">The sequence shown here is derived from an EMBL/GenBank/DDBJ whole genome shotgun (WGS) entry which is preliminary data.</text>
</comment>
<evidence type="ECO:0000256" key="1">
    <source>
        <dbReference type="SAM" id="MobiDB-lite"/>
    </source>
</evidence>
<proteinExistence type="predicted"/>
<accession>A0A953LE85</accession>
<organism evidence="3 4">
    <name type="scientific">Symbiobacterium thermophilum</name>
    <dbReference type="NCBI Taxonomy" id="2734"/>
    <lineage>
        <taxon>Bacteria</taxon>
        <taxon>Bacillati</taxon>
        <taxon>Bacillota</taxon>
        <taxon>Clostridia</taxon>
        <taxon>Eubacteriales</taxon>
        <taxon>Symbiobacteriaceae</taxon>
        <taxon>Symbiobacterium</taxon>
    </lineage>
</organism>
<reference evidence="3" key="1">
    <citation type="submission" date="2017-11" db="EMBL/GenBank/DDBJ databases">
        <title>Three new genomes from thermophilic consortium.</title>
        <authorList>
            <person name="Quaggio R."/>
            <person name="Amgarten D."/>
            <person name="Setubal J.C."/>
        </authorList>
    </citation>
    <scope>NUCLEOTIDE SEQUENCE</scope>
    <source>
        <strain evidence="3">ZCTH01-B2</strain>
    </source>
</reference>
<feature type="region of interest" description="Disordered" evidence="1">
    <location>
        <begin position="112"/>
        <end position="158"/>
    </location>
</feature>